<sequence length="378" mass="40507">MSRKIIDLDTIQANGKRGETQRPAFTKINDNFAEVYGGLDAVQTAVDGLDGRMAGRNRLINGDFRLWQRGAVFPAATGPRYIADRWLANAIGTKVAVTREDIPAGGGQAGRLLAGSRHLLRLDVQSVAGAGNMALVQQRIEDVRTLAGRTVTISFKARASVDDFRIGVELQQSHGTGGSSARDSIGASVVLDTLWRWHQVTMDVPGLAGKTLGPDSYLRLSFWLDAGADFGGRAFAAGQKSGSVQLAEVQIEEGDTATDFDRRPEALELLLCQRYYETVDVNRIIGITYTANGDTRACIPFKVRKRVAPRISSPSTALNLVGFGNAGNLINFDGGAPSWQSTVDAAVIASMPNNMQLSGAVVVWSTTSQVLVQADAEL</sequence>
<accession>A0ABQ6Q9T9</accession>
<gene>
    <name evidence="1" type="ORF">STENOSP10_11950</name>
</gene>
<keyword evidence="2" id="KW-1185">Reference proteome</keyword>
<name>A0ABQ6Q9T9_9GAMM</name>
<evidence type="ECO:0000313" key="2">
    <source>
        <dbReference type="Proteomes" id="UP001306668"/>
    </source>
</evidence>
<dbReference type="Gene3D" id="2.60.120.260">
    <property type="entry name" value="Galactose-binding domain-like"/>
    <property type="match status" value="1"/>
</dbReference>
<evidence type="ECO:0000313" key="1">
    <source>
        <dbReference type="EMBL" id="GMR26976.1"/>
    </source>
</evidence>
<dbReference type="RefSeq" id="WP_338167598.1">
    <property type="nucleotide sequence ID" value="NZ_BTRJ01000009.1"/>
</dbReference>
<protein>
    <submittedName>
        <fullName evidence="1">Uncharacterized protein</fullName>
    </submittedName>
</protein>
<comment type="caution">
    <text evidence="1">The sequence shown here is derived from an EMBL/GenBank/DDBJ whole genome shotgun (WGS) entry which is preliminary data.</text>
</comment>
<dbReference type="Proteomes" id="UP001306668">
    <property type="component" value="Unassembled WGS sequence"/>
</dbReference>
<proteinExistence type="predicted"/>
<reference evidence="2" key="1">
    <citation type="submission" date="2023-07" db="EMBL/GenBank/DDBJ databases">
        <title>Genome sequence of Stenotrophomonas sp. Alg010 isolated from Sargassum waste.</title>
        <authorList>
            <person name="Mohapatra"/>
            <person name="B.R."/>
        </authorList>
    </citation>
    <scope>NUCLEOTIDE SEQUENCE [LARGE SCALE GENOMIC DNA]</scope>
    <source>
        <strain evidence="2">Alg010</strain>
    </source>
</reference>
<organism evidence="1 2">
    <name type="scientific">Stenotrophomonas sepilia</name>
    <dbReference type="NCBI Taxonomy" id="2860290"/>
    <lineage>
        <taxon>Bacteria</taxon>
        <taxon>Pseudomonadati</taxon>
        <taxon>Pseudomonadota</taxon>
        <taxon>Gammaproteobacteria</taxon>
        <taxon>Lysobacterales</taxon>
        <taxon>Lysobacteraceae</taxon>
        <taxon>Stenotrophomonas</taxon>
        <taxon>Stenotrophomonas maltophilia group</taxon>
    </lineage>
</organism>
<dbReference type="EMBL" id="BTRJ01000009">
    <property type="protein sequence ID" value="GMR26976.1"/>
    <property type="molecule type" value="Genomic_DNA"/>
</dbReference>